<dbReference type="SUPFAM" id="SSF56112">
    <property type="entry name" value="Protein kinase-like (PK-like)"/>
    <property type="match status" value="1"/>
</dbReference>
<dbReference type="SUPFAM" id="SSF55781">
    <property type="entry name" value="GAF domain-like"/>
    <property type="match status" value="1"/>
</dbReference>
<dbReference type="Pfam" id="PF13191">
    <property type="entry name" value="AAA_16"/>
    <property type="match status" value="1"/>
</dbReference>
<organism evidence="14 15">
    <name type="scientific">Bradyrhizobium lablabi</name>
    <dbReference type="NCBI Taxonomy" id="722472"/>
    <lineage>
        <taxon>Bacteria</taxon>
        <taxon>Pseudomonadati</taxon>
        <taxon>Pseudomonadota</taxon>
        <taxon>Alphaproteobacteria</taxon>
        <taxon>Hyphomicrobiales</taxon>
        <taxon>Nitrobacteraceae</taxon>
        <taxon>Bradyrhizobium</taxon>
    </lineage>
</organism>
<evidence type="ECO:0000259" key="11">
    <source>
        <dbReference type="PROSITE" id="PS50011"/>
    </source>
</evidence>
<evidence type="ECO:0000256" key="8">
    <source>
        <dbReference type="ARBA" id="ARBA00022840"/>
    </source>
</evidence>
<dbReference type="Pfam" id="PF00069">
    <property type="entry name" value="Pkinase"/>
    <property type="match status" value="1"/>
</dbReference>
<evidence type="ECO:0000259" key="13">
    <source>
        <dbReference type="PROSITE" id="PS50112"/>
    </source>
</evidence>
<dbReference type="SMART" id="SM00220">
    <property type="entry name" value="S_TKc"/>
    <property type="match status" value="1"/>
</dbReference>
<dbReference type="SMART" id="SM00091">
    <property type="entry name" value="PAS"/>
    <property type="match status" value="1"/>
</dbReference>
<keyword evidence="4" id="KW-0808">Transferase</keyword>
<dbReference type="InterPro" id="IPR011009">
    <property type="entry name" value="Kinase-like_dom_sf"/>
</dbReference>
<dbReference type="Gene3D" id="3.40.50.300">
    <property type="entry name" value="P-loop containing nucleotide triphosphate hydrolases"/>
    <property type="match status" value="1"/>
</dbReference>
<evidence type="ECO:0000256" key="2">
    <source>
        <dbReference type="ARBA" id="ARBA00012438"/>
    </source>
</evidence>
<dbReference type="PANTHER" id="PTHR43642">
    <property type="entry name" value="HYBRID SIGNAL TRANSDUCTION HISTIDINE KINASE G"/>
    <property type="match status" value="1"/>
</dbReference>
<dbReference type="Pfam" id="PF13426">
    <property type="entry name" value="PAS_9"/>
    <property type="match status" value="1"/>
</dbReference>
<dbReference type="InterPro" id="IPR035965">
    <property type="entry name" value="PAS-like_dom_sf"/>
</dbReference>
<dbReference type="PANTHER" id="PTHR43642:SF1">
    <property type="entry name" value="HYBRID SIGNAL TRANSDUCTION HISTIDINE KINASE G"/>
    <property type="match status" value="1"/>
</dbReference>
<dbReference type="InterPro" id="IPR029016">
    <property type="entry name" value="GAF-like_dom_sf"/>
</dbReference>
<dbReference type="GO" id="GO:0000155">
    <property type="term" value="F:phosphorelay sensor kinase activity"/>
    <property type="evidence" value="ECO:0007669"/>
    <property type="project" value="InterPro"/>
</dbReference>
<evidence type="ECO:0000256" key="6">
    <source>
        <dbReference type="ARBA" id="ARBA00022741"/>
    </source>
</evidence>
<sequence>MNELSSYVFSQLREGDISLYRGSGSGLVPILLVAAVETSPGCVEGLEHEYALKSELDADWAARPIALTHYNDRMTLVLEDPGGAPLDRLLGQPLDVSHFLRIAIPLAGALRHVHERGLIHKDIKPANILVDAASGGVRLTGFGIASRLPRERQAPAPPEVIAGTLAYMAPEQTGRMNRSVDSRSDLYALGVTFYEMLTGQLPFTAADPIEWVHCHIARQPVPPAERVAGVPGPLSAMVMKLLAKTGEERYQTAAGVEADLRWSLVEWQQLGRIEAFLPGAHDVSDRLLIPEKLYGRELEIETLLASFDRVVENGTLELVLVSGYSGIGKSSVVNELHKALVPPRGLFASGKFDQYKRDIPYTTLAQAFQSLVRSLLSQSEAELGRWRDSLSEALGPNGQLIVNLVPELELVIGKQPPVADLPPQDAQNRFQMVFRRFLGAFARKEHPLALFLDDLQWLDAATLDLLEHLVTHSDVRHLLLVGAYRDNEIGVSHPLLRTLDAVRKAGASVQEISLAPLAREDLGRLIADTLSCTPGRAAPLARLVHEKTGGNPFFAIQFISALAEEGLLRFDHDVARWHWELDRFRAKGYTDNVVDLMVGRLTRLPVQTQAALQQLACLGNAAKITILSVVLGKSNEEVHSDLWDAVRLELVEHSEGSYKFIHDRVQEAAYSLIPERLRAEAHLRVGRLLAAHTPAEKREEAIFEIVNQLNRGAALVTSRDEREQLAELNLLAGQRAKATTAYAAAITYLAAGAALLSEDSWDRRHELTFALELHRGECEFLTGALAEAEQRLAALSSRAANTVERATVACLRADLYTTLDQSSRAVAVGLDYLRHLGIDWSAHPKDEETRREYERIWSQLGSRTIEDLIELPLMSDPASLATMDVLTKIGPSSLHTDAHLFSLVICRAVNLSLENGNCDGSCFAYVRLGMVAGSRFGDYQAAYRFGRLGHDLVERHGLKRFQARTYMCFGCFILPWTRHIRSGRDLLRRALQAANEMGDPTYVAYSADHLTTNLLAAGDPLVDMQREAEKGLAFAQKAQFGLVIAIAATQLGLIRTLRGLTPTFGSFDDGQFDELRIERRFTRNPDLAIAECKYWIRKLQARFFAGEYPVAVEASSRAQSLLWALPSHFETAEYHFYAALSQAALCDSAAAGERQELLDALAAHCKQLQIWAENCPENFENRAALVGAEIARIEGRALDAMDLYEQAIRSAQAHGFVHNEALANELASRFYAARGFEKIGRAYLQDARHSYLRWGADGKVRQLDEMYPHLRDAPVPASPTTTIGAPVERLDVGTVLKAAQAVSGEIVLGELIKTLLRIAVEHAGAERGLLILFQGDEPQIAAEATTGRGQVEVTLRQTAASPAELPESVLHTVIRTRQSVILDDASAQNPFPADEYICQKRARSVLCLPLVKQAKLIGVLYLENNLASHVFTPSRISVLELLASQAAISLENARLYNDLREREARIRRLVDSNIVGIVIWDFQGRIIEANHAFLDIVGYAREDLASLRWTELTPAEWRDVDDQAFAELKATGTVQPREKEYFRKDGSRVPVLVARAIFEWNRDEGVAFVLDLTERKHVEGALRDAEANLAHVVRITTLGELTASIAHEVNQPLAAVVANAEACLSWLRRGTPDVDAACRSVEWIIDDGNRASEVIRRVRTLAKKTSLEKVPLDVNDVVRETIPLVRRELISHQVSLRMDLAAAVPTILGDRVQLQQVIINLVMNGIEAMQAVTDRPRQLVIRSRRDEKQQVLVSVTDCGVGIPAENADRLFNAFFTTKSGGMGMGLSICRSIMEAHGGRLWATANLPHGATFQFTLPVNAERAS</sequence>
<dbReference type="Gene3D" id="3.30.450.20">
    <property type="entry name" value="PAS domain"/>
    <property type="match status" value="1"/>
</dbReference>
<dbReference type="InterPro" id="IPR053159">
    <property type="entry name" value="Hybrid_Histidine_Kinase"/>
</dbReference>
<accession>A0A1M6M4W2</accession>
<dbReference type="InterPro" id="IPR036097">
    <property type="entry name" value="HisK_dim/P_sf"/>
</dbReference>
<dbReference type="InterPro" id="IPR003018">
    <property type="entry name" value="GAF"/>
</dbReference>
<evidence type="ECO:0000313" key="15">
    <source>
        <dbReference type="Proteomes" id="UP000189935"/>
    </source>
</evidence>
<dbReference type="InterPro" id="IPR041664">
    <property type="entry name" value="AAA_16"/>
</dbReference>
<feature type="domain" description="Histidine kinase" evidence="12">
    <location>
        <begin position="1604"/>
        <end position="1820"/>
    </location>
</feature>
<keyword evidence="8" id="KW-0067">ATP-binding</keyword>
<dbReference type="InterPro" id="IPR003661">
    <property type="entry name" value="HisK_dim/P_dom"/>
</dbReference>
<dbReference type="InterPro" id="IPR008271">
    <property type="entry name" value="Ser/Thr_kinase_AS"/>
</dbReference>
<dbReference type="GO" id="GO:0005524">
    <property type="term" value="F:ATP binding"/>
    <property type="evidence" value="ECO:0007669"/>
    <property type="project" value="UniProtKB-KW"/>
</dbReference>
<dbReference type="Gene3D" id="1.10.287.130">
    <property type="match status" value="1"/>
</dbReference>
<dbReference type="InterPro" id="IPR000014">
    <property type="entry name" value="PAS"/>
</dbReference>
<dbReference type="Proteomes" id="UP000189935">
    <property type="component" value="Chromosome I"/>
</dbReference>
<dbReference type="PRINTS" id="PR00344">
    <property type="entry name" value="BCTRLSENSOR"/>
</dbReference>
<dbReference type="SMART" id="SM00086">
    <property type="entry name" value="PAC"/>
    <property type="match status" value="2"/>
</dbReference>
<dbReference type="SUPFAM" id="SSF55874">
    <property type="entry name" value="ATPase domain of HSP90 chaperone/DNA topoisomerase II/histidine kinase"/>
    <property type="match status" value="1"/>
</dbReference>
<dbReference type="InterPro" id="IPR003594">
    <property type="entry name" value="HATPase_dom"/>
</dbReference>
<dbReference type="PROSITE" id="PS00108">
    <property type="entry name" value="PROTEIN_KINASE_ST"/>
    <property type="match status" value="1"/>
</dbReference>
<evidence type="ECO:0000256" key="5">
    <source>
        <dbReference type="ARBA" id="ARBA00022737"/>
    </source>
</evidence>
<dbReference type="Gene3D" id="3.30.565.10">
    <property type="entry name" value="Histidine kinase-like ATPase, C-terminal domain"/>
    <property type="match status" value="1"/>
</dbReference>
<dbReference type="FunFam" id="3.30.565.10:FF:000042">
    <property type="entry name" value="Two-component sensor histidine kinase KdpD"/>
    <property type="match status" value="1"/>
</dbReference>
<evidence type="ECO:0000256" key="9">
    <source>
        <dbReference type="ARBA" id="ARBA00023012"/>
    </source>
</evidence>
<name>A0A1M6M4W2_9BRAD</name>
<protein>
    <recommendedName>
        <fullName evidence="2">histidine kinase</fullName>
        <ecNumber evidence="2">2.7.13.3</ecNumber>
    </recommendedName>
</protein>
<dbReference type="Gene3D" id="1.10.510.10">
    <property type="entry name" value="Transferase(Phosphotransferase) domain 1"/>
    <property type="match status" value="1"/>
</dbReference>
<dbReference type="SUPFAM" id="SSF47384">
    <property type="entry name" value="Homodimeric domain of signal transducing histidine kinase"/>
    <property type="match status" value="1"/>
</dbReference>
<reference evidence="14 15" key="1">
    <citation type="submission" date="2016-11" db="EMBL/GenBank/DDBJ databases">
        <authorList>
            <person name="Jaros S."/>
            <person name="Januszkiewicz K."/>
            <person name="Wedrychowicz H."/>
        </authorList>
    </citation>
    <scope>NUCLEOTIDE SEQUENCE [LARGE SCALE GENOMIC DNA]</scope>
    <source>
        <strain evidence="14 15">GAS499</strain>
    </source>
</reference>
<feature type="domain" description="PAS" evidence="13">
    <location>
        <begin position="1462"/>
        <end position="1504"/>
    </location>
</feature>
<evidence type="ECO:0000256" key="4">
    <source>
        <dbReference type="ARBA" id="ARBA00022679"/>
    </source>
</evidence>
<dbReference type="SMART" id="SM00065">
    <property type="entry name" value="GAF"/>
    <property type="match status" value="1"/>
</dbReference>
<dbReference type="InterPro" id="IPR004358">
    <property type="entry name" value="Sig_transdc_His_kin-like_C"/>
</dbReference>
<keyword evidence="3" id="KW-0597">Phosphoprotein</keyword>
<dbReference type="InterPro" id="IPR027417">
    <property type="entry name" value="P-loop_NTPase"/>
</dbReference>
<evidence type="ECO:0000259" key="12">
    <source>
        <dbReference type="PROSITE" id="PS50109"/>
    </source>
</evidence>
<dbReference type="Pfam" id="PF02518">
    <property type="entry name" value="HATPase_c"/>
    <property type="match status" value="1"/>
</dbReference>
<comment type="catalytic activity">
    <reaction evidence="1">
        <text>ATP + protein L-histidine = ADP + protein N-phospho-L-histidine.</text>
        <dbReference type="EC" id="2.7.13.3"/>
    </reaction>
</comment>
<dbReference type="Gene3D" id="3.30.450.40">
    <property type="match status" value="1"/>
</dbReference>
<dbReference type="InterPro" id="IPR005467">
    <property type="entry name" value="His_kinase_dom"/>
</dbReference>
<feature type="domain" description="Protein kinase" evidence="11">
    <location>
        <begin position="1"/>
        <end position="277"/>
    </location>
</feature>
<dbReference type="CDD" id="cd00130">
    <property type="entry name" value="PAS"/>
    <property type="match status" value="1"/>
</dbReference>
<dbReference type="PROSITE" id="PS50109">
    <property type="entry name" value="HIS_KIN"/>
    <property type="match status" value="1"/>
</dbReference>
<keyword evidence="6" id="KW-0547">Nucleotide-binding</keyword>
<feature type="coiled-coil region" evidence="10">
    <location>
        <begin position="771"/>
        <end position="805"/>
    </location>
</feature>
<dbReference type="InterPro" id="IPR000719">
    <property type="entry name" value="Prot_kinase_dom"/>
</dbReference>
<evidence type="ECO:0000256" key="1">
    <source>
        <dbReference type="ARBA" id="ARBA00000085"/>
    </source>
</evidence>
<dbReference type="SMART" id="SM00387">
    <property type="entry name" value="HATPase_c"/>
    <property type="match status" value="1"/>
</dbReference>
<keyword evidence="10" id="KW-0175">Coiled coil</keyword>
<evidence type="ECO:0000256" key="3">
    <source>
        <dbReference type="ARBA" id="ARBA00022553"/>
    </source>
</evidence>
<dbReference type="SUPFAM" id="SSF55785">
    <property type="entry name" value="PYP-like sensor domain (PAS domain)"/>
    <property type="match status" value="1"/>
</dbReference>
<evidence type="ECO:0000256" key="10">
    <source>
        <dbReference type="SAM" id="Coils"/>
    </source>
</evidence>
<dbReference type="Pfam" id="PF00512">
    <property type="entry name" value="HisKA"/>
    <property type="match status" value="1"/>
</dbReference>
<evidence type="ECO:0000256" key="7">
    <source>
        <dbReference type="ARBA" id="ARBA00022777"/>
    </source>
</evidence>
<dbReference type="CDD" id="cd00082">
    <property type="entry name" value="HisKA"/>
    <property type="match status" value="1"/>
</dbReference>
<dbReference type="InterPro" id="IPR001610">
    <property type="entry name" value="PAC"/>
</dbReference>
<dbReference type="NCBIfam" id="TIGR00229">
    <property type="entry name" value="sensory_box"/>
    <property type="match status" value="1"/>
</dbReference>
<gene>
    <name evidence="14" type="ORF">SAMN05444159_1483</name>
</gene>
<keyword evidence="5" id="KW-0677">Repeat</keyword>
<keyword evidence="9" id="KW-0902">Two-component regulatory system</keyword>
<dbReference type="PROSITE" id="PS50011">
    <property type="entry name" value="PROTEIN_KINASE_DOM"/>
    <property type="match status" value="1"/>
</dbReference>
<dbReference type="PROSITE" id="PS50112">
    <property type="entry name" value="PAS"/>
    <property type="match status" value="1"/>
</dbReference>
<dbReference type="InterPro" id="IPR036890">
    <property type="entry name" value="HATPase_C_sf"/>
</dbReference>
<dbReference type="EC" id="2.7.13.3" evidence="2"/>
<dbReference type="Pfam" id="PF01590">
    <property type="entry name" value="GAF"/>
    <property type="match status" value="1"/>
</dbReference>
<dbReference type="SMART" id="SM00388">
    <property type="entry name" value="HisKA"/>
    <property type="match status" value="1"/>
</dbReference>
<keyword evidence="7" id="KW-0418">Kinase</keyword>
<dbReference type="EMBL" id="LT670844">
    <property type="protein sequence ID" value="SHJ78508.1"/>
    <property type="molecule type" value="Genomic_DNA"/>
</dbReference>
<dbReference type="SUPFAM" id="SSF52540">
    <property type="entry name" value="P-loop containing nucleoside triphosphate hydrolases"/>
    <property type="match status" value="1"/>
</dbReference>
<proteinExistence type="predicted"/>
<evidence type="ECO:0000313" key="14">
    <source>
        <dbReference type="EMBL" id="SHJ78508.1"/>
    </source>
</evidence>
<dbReference type="GO" id="GO:0042802">
    <property type="term" value="F:identical protein binding"/>
    <property type="evidence" value="ECO:0007669"/>
    <property type="project" value="UniProtKB-ARBA"/>
</dbReference>
<dbReference type="CDD" id="cd14014">
    <property type="entry name" value="STKc_PknB_like"/>
    <property type="match status" value="1"/>
</dbReference>